<evidence type="ECO:0000256" key="6">
    <source>
        <dbReference type="ARBA" id="ARBA00040885"/>
    </source>
</evidence>
<dbReference type="GO" id="GO:0032993">
    <property type="term" value="C:protein-DNA complex"/>
    <property type="evidence" value="ECO:0007669"/>
    <property type="project" value="TreeGrafter"/>
</dbReference>
<dbReference type="Gene3D" id="3.40.190.10">
    <property type="entry name" value="Periplasmic binding protein-like II"/>
    <property type="match status" value="2"/>
</dbReference>
<dbReference type="Gene3D" id="1.10.10.10">
    <property type="entry name" value="Winged helix-like DNA-binding domain superfamily/Winged helix DNA-binding domain"/>
    <property type="match status" value="1"/>
</dbReference>
<dbReference type="Pfam" id="PF00126">
    <property type="entry name" value="HTH_1"/>
    <property type="match status" value="1"/>
</dbReference>
<accession>A0A544W7H7</accession>
<protein>
    <recommendedName>
        <fullName evidence="6">Probable hydrogen peroxide-inducible genes activator</fullName>
    </recommendedName>
</protein>
<dbReference type="InterPro" id="IPR005119">
    <property type="entry name" value="LysR_subst-bd"/>
</dbReference>
<evidence type="ECO:0000256" key="1">
    <source>
        <dbReference type="ARBA" id="ARBA00009437"/>
    </source>
</evidence>
<evidence type="ECO:0000256" key="4">
    <source>
        <dbReference type="ARBA" id="ARBA00023159"/>
    </source>
</evidence>
<evidence type="ECO:0000256" key="5">
    <source>
        <dbReference type="ARBA" id="ARBA00023163"/>
    </source>
</evidence>
<dbReference type="PANTHER" id="PTHR30346">
    <property type="entry name" value="TRANSCRIPTIONAL DUAL REGULATOR HCAR-RELATED"/>
    <property type="match status" value="1"/>
</dbReference>
<dbReference type="PANTHER" id="PTHR30346:SF17">
    <property type="entry name" value="LYSR FAMILY TRANSCRIPTIONAL REGULATOR"/>
    <property type="match status" value="1"/>
</dbReference>
<dbReference type="Pfam" id="PF03466">
    <property type="entry name" value="LysR_substrate"/>
    <property type="match status" value="1"/>
</dbReference>
<evidence type="ECO:0000256" key="2">
    <source>
        <dbReference type="ARBA" id="ARBA00023015"/>
    </source>
</evidence>
<dbReference type="SUPFAM" id="SSF46785">
    <property type="entry name" value="Winged helix' DNA-binding domain"/>
    <property type="match status" value="1"/>
</dbReference>
<feature type="domain" description="HTH lysR-type" evidence="8">
    <location>
        <begin position="1"/>
        <end position="58"/>
    </location>
</feature>
<dbReference type="InterPro" id="IPR000847">
    <property type="entry name" value="LysR_HTH_N"/>
</dbReference>
<keyword evidence="2" id="KW-0805">Transcription regulation</keyword>
<keyword evidence="4" id="KW-0010">Activator</keyword>
<gene>
    <name evidence="9" type="ORF">D8S82_03800</name>
</gene>
<dbReference type="RefSeq" id="WP_079926600.1">
    <property type="nucleotide sequence ID" value="NZ_VIFX01000003.1"/>
</dbReference>
<dbReference type="AlphaFoldDB" id="A0A544W7H7"/>
<dbReference type="EMBL" id="VIFX01000003">
    <property type="protein sequence ID" value="TQR88187.1"/>
    <property type="molecule type" value="Genomic_DNA"/>
</dbReference>
<sequence>MDVRQLEAFLAVSEHLHFGRAAEQLFMAHAPLSRTISSMENELGTRLFDRNTRTVALTDAGRALVEPAREALEAVQRATDAVRAATNGEIGVVRVEFSGLAAHPIVASLARRMRSEHPGIRVELSSQPISRPAMENLVSQQTDIALGRWDQLPPGISSRLLLRDSLVVALPRSHPLAGDDEISFDQVADEHFVCLPYLGGSVTTDRLWRLGFAYGRTIGDDVQFAPDTQSCIALVSAEVGCHLALASVGRRTPNPDVVFVPLAATDAQRVPDVHLRVAWRDPSPTPAVNIALECLPRHSTDDGC</sequence>
<organism evidence="9 10">
    <name type="scientific">Mycolicibacterium hodleri</name>
    <dbReference type="NCBI Taxonomy" id="49897"/>
    <lineage>
        <taxon>Bacteria</taxon>
        <taxon>Bacillati</taxon>
        <taxon>Actinomycetota</taxon>
        <taxon>Actinomycetes</taxon>
        <taxon>Mycobacteriales</taxon>
        <taxon>Mycobacteriaceae</taxon>
        <taxon>Mycolicibacterium</taxon>
    </lineage>
</organism>
<dbReference type="Proteomes" id="UP000315759">
    <property type="component" value="Unassembled WGS sequence"/>
</dbReference>
<comment type="caution">
    <text evidence="9">The sequence shown here is derived from an EMBL/GenBank/DDBJ whole genome shotgun (WGS) entry which is preliminary data.</text>
</comment>
<dbReference type="GO" id="GO:0003677">
    <property type="term" value="F:DNA binding"/>
    <property type="evidence" value="ECO:0007669"/>
    <property type="project" value="UniProtKB-KW"/>
</dbReference>
<evidence type="ECO:0000256" key="7">
    <source>
        <dbReference type="ARBA" id="ARBA00056658"/>
    </source>
</evidence>
<dbReference type="PROSITE" id="PS50931">
    <property type="entry name" value="HTH_LYSR"/>
    <property type="match status" value="1"/>
</dbReference>
<dbReference type="CDD" id="cd08414">
    <property type="entry name" value="PBP2_LTTR_aromatics_like"/>
    <property type="match status" value="1"/>
</dbReference>
<dbReference type="FunFam" id="1.10.10.10:FF:000001">
    <property type="entry name" value="LysR family transcriptional regulator"/>
    <property type="match status" value="1"/>
</dbReference>
<keyword evidence="5" id="KW-0804">Transcription</keyword>
<dbReference type="InterPro" id="IPR036388">
    <property type="entry name" value="WH-like_DNA-bd_sf"/>
</dbReference>
<comment type="function">
    <text evidence="7">Required for the induction the katG gene for catalase. Involved in the response to hydrogen peroxide.</text>
</comment>
<name>A0A544W7H7_9MYCO</name>
<evidence type="ECO:0000256" key="3">
    <source>
        <dbReference type="ARBA" id="ARBA00023125"/>
    </source>
</evidence>
<evidence type="ECO:0000313" key="10">
    <source>
        <dbReference type="Proteomes" id="UP000315759"/>
    </source>
</evidence>
<dbReference type="GO" id="GO:0003700">
    <property type="term" value="F:DNA-binding transcription factor activity"/>
    <property type="evidence" value="ECO:0007669"/>
    <property type="project" value="InterPro"/>
</dbReference>
<keyword evidence="3" id="KW-0238">DNA-binding</keyword>
<dbReference type="SUPFAM" id="SSF53850">
    <property type="entry name" value="Periplasmic binding protein-like II"/>
    <property type="match status" value="1"/>
</dbReference>
<evidence type="ECO:0000259" key="8">
    <source>
        <dbReference type="PROSITE" id="PS50931"/>
    </source>
</evidence>
<reference evidence="9 10" key="1">
    <citation type="submission" date="2018-10" db="EMBL/GenBank/DDBJ databases">
        <title>Draft genome of Mycobacterium hodleri strain B.</title>
        <authorList>
            <person name="Amande T.J."/>
            <person name="Mcgenity T.J."/>
        </authorList>
    </citation>
    <scope>NUCLEOTIDE SEQUENCE [LARGE SCALE GENOMIC DNA]</scope>
    <source>
        <strain evidence="9 10">B</strain>
    </source>
</reference>
<evidence type="ECO:0000313" key="9">
    <source>
        <dbReference type="EMBL" id="TQR88187.1"/>
    </source>
</evidence>
<comment type="similarity">
    <text evidence="1">Belongs to the LysR transcriptional regulatory family.</text>
</comment>
<keyword evidence="10" id="KW-1185">Reference proteome</keyword>
<dbReference type="InterPro" id="IPR036390">
    <property type="entry name" value="WH_DNA-bd_sf"/>
</dbReference>
<proteinExistence type="inferred from homology"/>